<name>A0A1G2ISN2_9BACT</name>
<dbReference type="GO" id="GO:0008061">
    <property type="term" value="F:chitin binding"/>
    <property type="evidence" value="ECO:0007669"/>
    <property type="project" value="InterPro"/>
</dbReference>
<dbReference type="InterPro" id="IPR017853">
    <property type="entry name" value="GH"/>
</dbReference>
<dbReference type="SUPFAM" id="SSF51445">
    <property type="entry name" value="(Trans)glycosidases"/>
    <property type="match status" value="1"/>
</dbReference>
<organism evidence="2 3">
    <name type="scientific">Candidatus Staskawiczbacteria bacterium RIFCSPLOWO2_12_FULL_37_15</name>
    <dbReference type="NCBI Taxonomy" id="1802218"/>
    <lineage>
        <taxon>Bacteria</taxon>
        <taxon>Candidatus Staskawicziibacteriota</taxon>
    </lineage>
</organism>
<sequence>MPISCFAADFNPEAIFYLAKYNAEAGVKSIEQNWQKIDILAPQMHTVIFNNNSAKIIGGFGPKLKKAISDHSLKVMPLVANANFNQSIMHKLLVSPSQQDRVITGLVYLAKRDKYIGWQFDFENINYQDKDLYSAFIEKASKSFKKNNLILTVAAIARSVDYEDTDAFLNWGGAYDYKKLSESADFISLMAYDDPQSKGPVASIEYVKKILDYIKDKIPPEKLSLGVPLYYWKWNADTNKKVGSGFFNNVMVIITNFLHTINFDESLAVSSLSYSYNNRNYKIWFEDKKSFKVKMDIIKENNLRGFSAWLLGGEDPAIWTLLDKNS</sequence>
<dbReference type="InterPro" id="IPR011583">
    <property type="entry name" value="Chitinase_II/V-like_cat"/>
</dbReference>
<protein>
    <recommendedName>
        <fullName evidence="1">GH18 domain-containing protein</fullName>
    </recommendedName>
</protein>
<dbReference type="InterPro" id="IPR001223">
    <property type="entry name" value="Glyco_hydro18_cat"/>
</dbReference>
<dbReference type="Pfam" id="PF00704">
    <property type="entry name" value="Glyco_hydro_18"/>
    <property type="match status" value="1"/>
</dbReference>
<dbReference type="EMBL" id="MHPE01000011">
    <property type="protein sequence ID" value="OGZ77350.1"/>
    <property type="molecule type" value="Genomic_DNA"/>
</dbReference>
<dbReference type="Proteomes" id="UP000178632">
    <property type="component" value="Unassembled WGS sequence"/>
</dbReference>
<comment type="caution">
    <text evidence="2">The sequence shown here is derived from an EMBL/GenBank/DDBJ whole genome shotgun (WGS) entry which is preliminary data.</text>
</comment>
<evidence type="ECO:0000259" key="1">
    <source>
        <dbReference type="PROSITE" id="PS51910"/>
    </source>
</evidence>
<evidence type="ECO:0000313" key="2">
    <source>
        <dbReference type="EMBL" id="OGZ77350.1"/>
    </source>
</evidence>
<dbReference type="Gene3D" id="3.20.20.80">
    <property type="entry name" value="Glycosidases"/>
    <property type="match status" value="1"/>
</dbReference>
<gene>
    <name evidence="2" type="ORF">A3G45_01465</name>
</gene>
<dbReference type="SMART" id="SM00636">
    <property type="entry name" value="Glyco_18"/>
    <property type="match status" value="1"/>
</dbReference>
<reference evidence="2 3" key="1">
    <citation type="journal article" date="2016" name="Nat. Commun.">
        <title>Thousands of microbial genomes shed light on interconnected biogeochemical processes in an aquifer system.</title>
        <authorList>
            <person name="Anantharaman K."/>
            <person name="Brown C.T."/>
            <person name="Hug L.A."/>
            <person name="Sharon I."/>
            <person name="Castelle C.J."/>
            <person name="Probst A.J."/>
            <person name="Thomas B.C."/>
            <person name="Singh A."/>
            <person name="Wilkins M.J."/>
            <person name="Karaoz U."/>
            <person name="Brodie E.L."/>
            <person name="Williams K.H."/>
            <person name="Hubbard S.S."/>
            <person name="Banfield J.F."/>
        </authorList>
    </citation>
    <scope>NUCLEOTIDE SEQUENCE [LARGE SCALE GENOMIC DNA]</scope>
</reference>
<evidence type="ECO:0000313" key="3">
    <source>
        <dbReference type="Proteomes" id="UP000178632"/>
    </source>
</evidence>
<proteinExistence type="predicted"/>
<dbReference type="AlphaFoldDB" id="A0A1G2ISN2"/>
<dbReference type="GO" id="GO:0005975">
    <property type="term" value="P:carbohydrate metabolic process"/>
    <property type="evidence" value="ECO:0007669"/>
    <property type="project" value="InterPro"/>
</dbReference>
<dbReference type="InterPro" id="IPR029070">
    <property type="entry name" value="Chitinase_insertion_sf"/>
</dbReference>
<feature type="domain" description="GH18" evidence="1">
    <location>
        <begin position="12"/>
        <end position="326"/>
    </location>
</feature>
<dbReference type="PROSITE" id="PS51910">
    <property type="entry name" value="GH18_2"/>
    <property type="match status" value="1"/>
</dbReference>
<dbReference type="PANTHER" id="PTHR46066">
    <property type="entry name" value="CHITINASE DOMAIN-CONTAINING PROTEIN 1 FAMILY MEMBER"/>
    <property type="match status" value="1"/>
</dbReference>
<dbReference type="PANTHER" id="PTHR46066:SF2">
    <property type="entry name" value="CHITINASE DOMAIN-CONTAINING PROTEIN 1"/>
    <property type="match status" value="1"/>
</dbReference>
<dbReference type="Gene3D" id="3.10.50.10">
    <property type="match status" value="1"/>
</dbReference>
<accession>A0A1G2ISN2</accession>